<dbReference type="InterPro" id="IPR052056">
    <property type="entry name" value="Mono-ARTD/PARP"/>
</dbReference>
<dbReference type="STRING" id="400727.A0A2T7P7X5"/>
<evidence type="ECO:0000313" key="12">
    <source>
        <dbReference type="Proteomes" id="UP000245119"/>
    </source>
</evidence>
<dbReference type="GO" id="GO:0003950">
    <property type="term" value="F:NAD+ poly-ADP-ribosyltransferase activity"/>
    <property type="evidence" value="ECO:0007669"/>
    <property type="project" value="UniProtKB-UniRule"/>
</dbReference>
<keyword evidence="5" id="KW-0539">Nucleus</keyword>
<dbReference type="CDD" id="cd02907">
    <property type="entry name" value="Macro_Af1521_BAL-like"/>
    <property type="match status" value="1"/>
</dbReference>
<evidence type="ECO:0000256" key="4">
    <source>
        <dbReference type="ARBA" id="ARBA00023027"/>
    </source>
</evidence>
<dbReference type="EMBL" id="PZQS01000005">
    <property type="protein sequence ID" value="PVD29527.1"/>
    <property type="molecule type" value="Genomic_DNA"/>
</dbReference>
<dbReference type="PANTHER" id="PTHR14453:SF67">
    <property type="entry name" value="POLY [ADP-RIBOSE] POLYMERASE"/>
    <property type="match status" value="1"/>
</dbReference>
<feature type="compositionally biased region" description="Low complexity" evidence="8">
    <location>
        <begin position="211"/>
        <end position="220"/>
    </location>
</feature>
<keyword evidence="7" id="KW-0175">Coiled coil</keyword>
<feature type="domain" description="PARP catalytic" evidence="9">
    <location>
        <begin position="2218"/>
        <end position="2413"/>
    </location>
</feature>
<dbReference type="InterPro" id="IPR037197">
    <property type="entry name" value="WWE_dom_sf"/>
</dbReference>
<feature type="coiled-coil region" evidence="7">
    <location>
        <begin position="1015"/>
        <end position="1076"/>
    </location>
</feature>
<dbReference type="GO" id="GO:0005737">
    <property type="term" value="C:cytoplasm"/>
    <property type="evidence" value="ECO:0007669"/>
    <property type="project" value="TreeGrafter"/>
</dbReference>
<comment type="subcellular location">
    <subcellularLocation>
        <location evidence="1">Nucleus</location>
    </subcellularLocation>
</comment>
<dbReference type="FunFam" id="3.90.228.10:FF:000008">
    <property type="entry name" value="Poly [ADP-ribose] polymerase"/>
    <property type="match status" value="1"/>
</dbReference>
<dbReference type="Gene3D" id="3.90.228.10">
    <property type="match status" value="1"/>
</dbReference>
<dbReference type="SMART" id="SM00360">
    <property type="entry name" value="RRM"/>
    <property type="match status" value="2"/>
</dbReference>
<evidence type="ECO:0000256" key="6">
    <source>
        <dbReference type="RuleBase" id="RU362114"/>
    </source>
</evidence>
<feature type="compositionally biased region" description="Basic and acidic residues" evidence="8">
    <location>
        <begin position="430"/>
        <end position="444"/>
    </location>
</feature>
<dbReference type="InterPro" id="IPR000504">
    <property type="entry name" value="RRM_dom"/>
</dbReference>
<accession>A0A2T7P7X5</accession>
<comment type="caution">
    <text evidence="11">The sequence shown here is derived from an EMBL/GenBank/DDBJ whole genome shotgun (WGS) entry which is preliminary data.</text>
</comment>
<evidence type="ECO:0000256" key="2">
    <source>
        <dbReference type="ARBA" id="ARBA00022676"/>
    </source>
</evidence>
<dbReference type="GO" id="GO:0005634">
    <property type="term" value="C:nucleus"/>
    <property type="evidence" value="ECO:0007669"/>
    <property type="project" value="UniProtKB-SubCell"/>
</dbReference>
<reference evidence="11 12" key="1">
    <citation type="submission" date="2018-04" db="EMBL/GenBank/DDBJ databases">
        <title>The genome of golden apple snail Pomacea canaliculata provides insight into stress tolerance and invasive adaptation.</title>
        <authorList>
            <person name="Liu C."/>
            <person name="Liu B."/>
            <person name="Ren Y."/>
            <person name="Zhang Y."/>
            <person name="Wang H."/>
            <person name="Li S."/>
            <person name="Jiang F."/>
            <person name="Yin L."/>
            <person name="Zhang G."/>
            <person name="Qian W."/>
            <person name="Fan W."/>
        </authorList>
    </citation>
    <scope>NUCLEOTIDE SEQUENCE [LARGE SCALE GENOMIC DNA]</scope>
    <source>
        <strain evidence="11">SZHN2017</strain>
        <tissue evidence="11">Muscle</tissue>
    </source>
</reference>
<dbReference type="InterPro" id="IPR012317">
    <property type="entry name" value="Poly(ADP-ribose)pol_cat_dom"/>
</dbReference>
<dbReference type="SUPFAM" id="SSF52949">
    <property type="entry name" value="Macro domain-like"/>
    <property type="match status" value="3"/>
</dbReference>
<dbReference type="OrthoDB" id="6159649at2759"/>
<keyword evidence="2 6" id="KW-0328">Glycosyltransferase</keyword>
<feature type="domain" description="Macro" evidence="10">
    <location>
        <begin position="1569"/>
        <end position="1750"/>
    </location>
</feature>
<evidence type="ECO:0000256" key="1">
    <source>
        <dbReference type="ARBA" id="ARBA00004123"/>
    </source>
</evidence>
<sequence length="2413" mass="269646">MDRSASFPSLPEECEKDIDKDILTTNRLDSSISGLGPFPNIRDNNMENVPFTPQRSHVIGNGQSASSILSSEPSLPPMFPKGPQNVYMNQMPLTSSVVSGVSGLNEQYSSYPPFHVNAAGNLFLPLQSNQMTGSGYHMSSRPFPVPEVPPPGITASYFPNPPYTSLPEITSFGEFNPGQSLHPASECRTSARDEHFPARSGRDQILPACEQQNQQSQYHQTTSLAGVEPPNAGETQPPSLIGERQEARIQVPQPTLTNLNPTVQSKIQGIRNIPQGFLIPPEIGQRPRHPPTEDCFRIAGQQLTPTIPTGAYYDPAILQSIPSNAYQRSQLPPPPPPHWYTRPPVPPPYTLYGQQQNSLHYFQGLPVMYPNIGAQPVIHPTPYSSMYIAPVNTAVQHQAKGLELTDASTETLRKRRNVAKQRTTYQDKEKYSRWFRRSPEKENVDDTEDTSDSSTGSDEKVAPQPQTIKIRGVIDWKMAAICKHYFENPDKGGGKIEEFKWDNIEHIFYIKFADAKVAKQVSSSVHKIGDRQLEISLAPGGIPECVGLRTVEISGGDVDFIEVYRQYFENPVNGGGAISKIWAEEQQLFITFKDAAVAETVCCKSHTVEEHTLVAKLANMTQGTDPKRDLEHLNEEWTTVECSVGPHLREEEIYRQYFETVESGGLVEDIIINTEDRKVLVTFHSGKVARQVASGRHRIDGKDVNVQLMKTSPFYQNKLLFMNVARNVHKELLMNYMESISGQEDIQLIYSDVPGDVLVTFQNKIDFSKIREKCQTKLLSGVKLEVHRVPVSKCVIVSNLNPNTSDDEVAHYFETLGGGGVGAVLKVLPGKDNTKYIFLKDPEVAQGVATKSHRLGGRELVVQLYLTCLGPSGGKEDLYVFILPEPLELYENTDIKVCYLRHNSRILQTFNESLSTMHARAKIVENVLKVECTLNESEPNVHLLVDSWKDEVQKELGTCLDFVRLDRQDVLPEIWPEVMKAIEKCEVCGDDLLLPIPQEHAFLILSIRSKEGGTFEKIQSIVEDAEKELTFKKQEVSETKQLKKHERDILMLSSFLSDVQNQYTRLKVNIHQQEAAITFCGQLVDIRDAQRVMLETIRSASSTIMKDMPKGKMSLLANGNSHDLIQKRMISSELAATWDCHNEGVVTVFCLKESDLHRAVEVIQTSFGEETILLDKISSEVTELARWGRLKDDLMQYHRGILTISANPNTITITAFSDIMPAVKEAVENFIAQNSIYSAVFSFSPSRQKYLSTFWEERLTDITEKRSVYKVQITLDDQKRNIIVKGTKEGIQLAKKHLEKLEKRIVCTEEKITRKEIIECLVGLKNMNELEVIAKAHQCVLSLNPEETGIQLVSTNQPVKMEKQTVDRHLVSAMVADITALTVDAIVNAANDRMAHGGGIAGAIVLKGGKEIQDECYRLLKTRGKLSEGDVLVSGPGKLPCKRIIHAIGPVYKGGKCGEKERLQTAVQNCLKTASDYGYTSIALPAISSGIFGYPVDKATRDIVEAIRFFFLTNPDSSLIDVNLCDVLQDTVNLFQEALGQNSLQGKSAVIVHDSQFPLHLETTASTAAFRKLPTVSQEIKISVVEGEIAKQNVDVIVNSTSQDLNLSAGAISSSILSAAGPNLQKECSLMYPQGIPSGEIACTPSFNLACKAVFHIALCKWGDKASAKLESVVDKCLQEASRRQFSSMAIPALGTGVLGFPRDVAANTIISTVNRFQQTSPKTSLKEVKVVVFNDPATILAFRLVDSSAMKRLEAVKLSEACAANSVQDATSFKAEEEMVELLNLRLEPSISSLVYPERTISVSEAKSSDSDVSVSLGGLHVTIKQGDITEEHVDAIVNSSNTKLDLTRGAVSTILKAKCGEALELECSSKLADMVQHKTVVTAAHNLKCKHIVHLDALFYRQLSDWEKAYTAVLQEADKIGLSSLAVPALGTGTLGLSASDSAQALAKAIVTRKQTWMTLQRVAVVLYDSPTVRTFTEVLRREENQDTVQTLSSKDKDVRKKSIFQRAKEKLGCIFKPKRDPVPDVLKLYIFAASHTKTEEFRKYLYEFVDAKYENKEINDLERLSPEEFEEIEEMCKSFKVELQKNAKGAVVLKGMSEDVERTREMIRVLVKEQERQHQEDVMANVVQWCFFQEKATGTERKAFGKRENLLIEEAYQTFQKDQKKDSVEISLEEDDAFVVHFTENKIYSKLNPSDGLKIMRREIIKDGVSSVSLLPEEWEFHEEEEDAVKLVNLVNGCDEYKTVHENFSRTAEGTFSILSIQRIQNSVLYKQYMAKKDQMDKQNKGMESEKILWHGTSLNAIQYINRYGFDRSFCGKNATWYGQGVYFAVNSSYSMDPTYSTADSLGQKYIYQCKVLVGHSTKGSKETKTLPIRQGEIKYDSATNDEKNPQMYVIFHDSQAYPEYLITLR</sequence>
<dbReference type="PROSITE" id="PS51154">
    <property type="entry name" value="MACRO"/>
    <property type="match status" value="3"/>
</dbReference>
<proteinExistence type="predicted"/>
<gene>
    <name evidence="11" type="ORF">C0Q70_08778</name>
</gene>
<evidence type="ECO:0000256" key="8">
    <source>
        <dbReference type="SAM" id="MobiDB-lite"/>
    </source>
</evidence>
<dbReference type="InterPro" id="IPR035979">
    <property type="entry name" value="RBD_domain_sf"/>
</dbReference>
<dbReference type="Gene3D" id="3.30.720.50">
    <property type="match status" value="1"/>
</dbReference>
<feature type="region of interest" description="Disordered" evidence="8">
    <location>
        <begin position="430"/>
        <end position="464"/>
    </location>
</feature>
<evidence type="ECO:0000256" key="5">
    <source>
        <dbReference type="ARBA" id="ARBA00023242"/>
    </source>
</evidence>
<dbReference type="OMA" id="GTQHRTD"/>
<dbReference type="PANTHER" id="PTHR14453">
    <property type="entry name" value="PARP/ZINC FINGER CCCH TYPE DOMAIN CONTAINING PROTEIN"/>
    <property type="match status" value="1"/>
</dbReference>
<dbReference type="SMART" id="SM00506">
    <property type="entry name" value="A1pp"/>
    <property type="match status" value="3"/>
</dbReference>
<dbReference type="InterPro" id="IPR002589">
    <property type="entry name" value="Macro_dom"/>
</dbReference>
<evidence type="ECO:0000259" key="9">
    <source>
        <dbReference type="PROSITE" id="PS51059"/>
    </source>
</evidence>
<dbReference type="GO" id="GO:0010629">
    <property type="term" value="P:negative regulation of gene expression"/>
    <property type="evidence" value="ECO:0007669"/>
    <property type="project" value="TreeGrafter"/>
</dbReference>
<dbReference type="PROSITE" id="PS51059">
    <property type="entry name" value="PARP_CATALYTIC"/>
    <property type="match status" value="1"/>
</dbReference>
<name>A0A2T7P7X5_POMCA</name>
<evidence type="ECO:0000256" key="7">
    <source>
        <dbReference type="SAM" id="Coils"/>
    </source>
</evidence>
<dbReference type="EC" id="2.4.2.-" evidence="6"/>
<dbReference type="SUPFAM" id="SSF56399">
    <property type="entry name" value="ADP-ribosylation"/>
    <property type="match status" value="1"/>
</dbReference>
<dbReference type="Gene3D" id="3.30.70.330">
    <property type="match status" value="4"/>
</dbReference>
<feature type="domain" description="Macro" evidence="10">
    <location>
        <begin position="1358"/>
        <end position="1543"/>
    </location>
</feature>
<dbReference type="Gene3D" id="3.40.220.10">
    <property type="entry name" value="Leucine Aminopeptidase, subunit E, domain 1"/>
    <property type="match status" value="3"/>
</dbReference>
<dbReference type="InterPro" id="IPR043472">
    <property type="entry name" value="Macro_dom-like"/>
</dbReference>
<evidence type="ECO:0000259" key="10">
    <source>
        <dbReference type="PROSITE" id="PS51154"/>
    </source>
</evidence>
<evidence type="ECO:0000313" key="11">
    <source>
        <dbReference type="EMBL" id="PVD29527.1"/>
    </source>
</evidence>
<dbReference type="SUPFAM" id="SSF54928">
    <property type="entry name" value="RNA-binding domain, RBD"/>
    <property type="match status" value="1"/>
</dbReference>
<dbReference type="Pfam" id="PF00644">
    <property type="entry name" value="PARP"/>
    <property type="match status" value="1"/>
</dbReference>
<protein>
    <recommendedName>
        <fullName evidence="6">Poly [ADP-ribose] polymerase</fullName>
        <shortName evidence="6">PARP</shortName>
        <ecNumber evidence="6">2.4.2.-</ecNumber>
    </recommendedName>
</protein>
<feature type="coiled-coil region" evidence="7">
    <location>
        <begin position="1284"/>
        <end position="1318"/>
    </location>
</feature>
<feature type="domain" description="Macro" evidence="10">
    <location>
        <begin position="1810"/>
        <end position="1986"/>
    </location>
</feature>
<dbReference type="Pfam" id="PF01661">
    <property type="entry name" value="Macro"/>
    <property type="match status" value="3"/>
</dbReference>
<dbReference type="CDD" id="cd01439">
    <property type="entry name" value="TCCD_inducible_PARP_like"/>
    <property type="match status" value="1"/>
</dbReference>
<keyword evidence="3 6" id="KW-0808">Transferase</keyword>
<dbReference type="InterPro" id="IPR012677">
    <property type="entry name" value="Nucleotide-bd_a/b_plait_sf"/>
</dbReference>
<dbReference type="GO" id="GO:0003714">
    <property type="term" value="F:transcription corepressor activity"/>
    <property type="evidence" value="ECO:0007669"/>
    <property type="project" value="TreeGrafter"/>
</dbReference>
<keyword evidence="4 6" id="KW-0520">NAD</keyword>
<keyword evidence="12" id="KW-1185">Reference proteome</keyword>
<organism evidence="11 12">
    <name type="scientific">Pomacea canaliculata</name>
    <name type="common">Golden apple snail</name>
    <dbReference type="NCBI Taxonomy" id="400727"/>
    <lineage>
        <taxon>Eukaryota</taxon>
        <taxon>Metazoa</taxon>
        <taxon>Spiralia</taxon>
        <taxon>Lophotrochozoa</taxon>
        <taxon>Mollusca</taxon>
        <taxon>Gastropoda</taxon>
        <taxon>Caenogastropoda</taxon>
        <taxon>Architaenioglossa</taxon>
        <taxon>Ampullarioidea</taxon>
        <taxon>Ampullariidae</taxon>
        <taxon>Pomacea</taxon>
    </lineage>
</organism>
<evidence type="ECO:0000256" key="3">
    <source>
        <dbReference type="ARBA" id="ARBA00022679"/>
    </source>
</evidence>
<dbReference type="Pfam" id="PF23085">
    <property type="entry name" value="RRM_PARP14_3"/>
    <property type="match status" value="4"/>
</dbReference>
<dbReference type="Proteomes" id="UP000245119">
    <property type="component" value="Linkage Group LG5"/>
</dbReference>
<dbReference type="GO" id="GO:0003723">
    <property type="term" value="F:RNA binding"/>
    <property type="evidence" value="ECO:0007669"/>
    <property type="project" value="InterPro"/>
</dbReference>
<feature type="region of interest" description="Disordered" evidence="8">
    <location>
        <begin position="211"/>
        <end position="239"/>
    </location>
</feature>